<evidence type="ECO:0000313" key="4">
    <source>
        <dbReference type="EMBL" id="AZA97682.1"/>
    </source>
</evidence>
<dbReference type="InterPro" id="IPR058515">
    <property type="entry name" value="DUF8202"/>
</dbReference>
<gene>
    <name evidence="3" type="ORF">EG349_01245</name>
    <name evidence="4" type="ORF">EG353_20060</name>
</gene>
<name>A0AAD0YAW7_9FLAO</name>
<reference evidence="5 6" key="1">
    <citation type="submission" date="2018-11" db="EMBL/GenBank/DDBJ databases">
        <title>Proposal to divide the Flavobacteriaceae and reorganize its genera based on Amino Acid Identity values calculated from whole genome sequences.</title>
        <authorList>
            <person name="Nicholson A.C."/>
            <person name="Gulvik C.A."/>
            <person name="Whitney A.M."/>
            <person name="Humrighouse B.W."/>
            <person name="Bell M."/>
            <person name="Holmes B."/>
            <person name="Steigerwalt A.G."/>
            <person name="Villarma A."/>
            <person name="Sheth M."/>
            <person name="Batra D."/>
            <person name="Pryor J."/>
            <person name="Bernardet J.-F."/>
            <person name="Hugo C."/>
            <person name="Kampfer P."/>
            <person name="Newman J."/>
            <person name="McQuiston J.R."/>
        </authorList>
    </citation>
    <scope>NUCLEOTIDE SEQUENCE [LARGE SCALE GENOMIC DNA]</scope>
    <source>
        <strain evidence="3 5">G0207</strain>
        <strain evidence="4 6">H5143</strain>
    </source>
</reference>
<dbReference type="Pfam" id="PF26628">
    <property type="entry name" value="DUF8202"/>
    <property type="match status" value="1"/>
</dbReference>
<keyword evidence="6" id="KW-1185">Reference proteome</keyword>
<evidence type="ECO:0000259" key="2">
    <source>
        <dbReference type="Pfam" id="PF26628"/>
    </source>
</evidence>
<dbReference type="EMBL" id="CP033915">
    <property type="protein sequence ID" value="AZA85510.1"/>
    <property type="molecule type" value="Genomic_DNA"/>
</dbReference>
<dbReference type="RefSeq" id="WP_123853455.1">
    <property type="nucleotide sequence ID" value="NZ_CP033912.1"/>
</dbReference>
<protein>
    <submittedName>
        <fullName evidence="3">T9SS C-terminal target domain-containing protein</fullName>
    </submittedName>
</protein>
<accession>A0AAD0YAW7</accession>
<evidence type="ECO:0000313" key="6">
    <source>
        <dbReference type="Proteomes" id="UP000281741"/>
    </source>
</evidence>
<organism evidence="3 5">
    <name type="scientific">Chryseobacterium shandongense</name>
    <dbReference type="NCBI Taxonomy" id="1493872"/>
    <lineage>
        <taxon>Bacteria</taxon>
        <taxon>Pseudomonadati</taxon>
        <taxon>Bacteroidota</taxon>
        <taxon>Flavobacteriia</taxon>
        <taxon>Flavobacteriales</taxon>
        <taxon>Weeksellaceae</taxon>
        <taxon>Chryseobacterium group</taxon>
        <taxon>Chryseobacterium</taxon>
    </lineage>
</organism>
<dbReference type="NCBIfam" id="TIGR04183">
    <property type="entry name" value="Por_Secre_tail"/>
    <property type="match status" value="1"/>
</dbReference>
<dbReference type="InterPro" id="IPR026444">
    <property type="entry name" value="Secre_tail"/>
</dbReference>
<sequence>MTFTNTYCRIAAGIAVFCSAHFHSQLISSDPKIWIKANTSIREASSLQGEHSLNFHEGIKNRFLKKYIRHSRDKSHTLSIVHNSKKEEKIWENDSKRIVLNNNVFEKGDQEKVSLQKKPSIFTYSGKSDSKSGKSDSIKIKFDDQNIYEIVFIPKKSTKTDLDKIHSYLSIKYGISLTKGRYISSDGKLIWDPEKHKEFRYRPTGLGRDDGNELYQKQSSNQEDQFLTIGKGKIFKMNVENPSLFDQNNFVIWSDDNKSMDFRNSENLRVLERNWEINFIGSTIPKKDYEIRVDKNKMNPDSLPLAYWMLLKGPSGEIIKIRGVESENFILFSKVDFIKEKSSELFEHFTFATGPISRTEEGGINSSLSPSNDLISLNIEDIKLYPNPVKIGQEFTITYPAMENLIISIYDGGGRLVKMEKIDRKSISYHSSLNIQSSYLVSLSLNGKIIKTFKLIVD</sequence>
<proteinExistence type="predicted"/>
<evidence type="ECO:0000256" key="1">
    <source>
        <dbReference type="ARBA" id="ARBA00022729"/>
    </source>
</evidence>
<dbReference type="Proteomes" id="UP000281741">
    <property type="component" value="Chromosome"/>
</dbReference>
<dbReference type="Proteomes" id="UP000274073">
    <property type="component" value="Chromosome"/>
</dbReference>
<dbReference type="EMBL" id="CP033912">
    <property type="protein sequence ID" value="AZA97682.1"/>
    <property type="molecule type" value="Genomic_DNA"/>
</dbReference>
<evidence type="ECO:0000313" key="5">
    <source>
        <dbReference type="Proteomes" id="UP000274073"/>
    </source>
</evidence>
<feature type="domain" description="DUF8202" evidence="2">
    <location>
        <begin position="162"/>
        <end position="316"/>
    </location>
</feature>
<dbReference type="AlphaFoldDB" id="A0AAD0YAW7"/>
<evidence type="ECO:0000313" key="3">
    <source>
        <dbReference type="EMBL" id="AZA85510.1"/>
    </source>
</evidence>
<keyword evidence="1" id="KW-0732">Signal</keyword>